<comment type="caution">
    <text evidence="5">The sequence shown here is derived from an EMBL/GenBank/DDBJ whole genome shotgun (WGS) entry which is preliminary data.</text>
</comment>
<dbReference type="InterPro" id="IPR019885">
    <property type="entry name" value="Tscrpt_reg_HTH_AsnC-type_CS"/>
</dbReference>
<evidence type="ECO:0000256" key="2">
    <source>
        <dbReference type="ARBA" id="ARBA00023125"/>
    </source>
</evidence>
<evidence type="ECO:0000313" key="5">
    <source>
        <dbReference type="EMBL" id="GAA2042197.1"/>
    </source>
</evidence>
<dbReference type="InterPro" id="IPR019887">
    <property type="entry name" value="Tscrpt_reg_AsnC/Lrp_C"/>
</dbReference>
<dbReference type="InterPro" id="IPR036388">
    <property type="entry name" value="WH-like_DNA-bd_sf"/>
</dbReference>
<dbReference type="PROSITE" id="PS50956">
    <property type="entry name" value="HTH_ASNC_2"/>
    <property type="match status" value="1"/>
</dbReference>
<dbReference type="InterPro" id="IPR011991">
    <property type="entry name" value="ArsR-like_HTH"/>
</dbReference>
<dbReference type="SMART" id="SM00344">
    <property type="entry name" value="HTH_ASNC"/>
    <property type="match status" value="1"/>
</dbReference>
<protein>
    <submittedName>
        <fullName evidence="5">Lrp/AsnC family transcriptional regulator</fullName>
    </submittedName>
</protein>
<name>A0ABN2UUU0_9ACTN</name>
<dbReference type="SUPFAM" id="SSF54909">
    <property type="entry name" value="Dimeric alpha+beta barrel"/>
    <property type="match status" value="1"/>
</dbReference>
<dbReference type="Pfam" id="PF01037">
    <property type="entry name" value="AsnC_trans_reg"/>
    <property type="match status" value="1"/>
</dbReference>
<feature type="domain" description="HTH asnC-type" evidence="4">
    <location>
        <begin position="3"/>
        <end position="64"/>
    </location>
</feature>
<keyword evidence="3" id="KW-0804">Transcription</keyword>
<proteinExistence type="predicted"/>
<dbReference type="SUPFAM" id="SSF46785">
    <property type="entry name" value="Winged helix' DNA-binding domain"/>
    <property type="match status" value="1"/>
</dbReference>
<dbReference type="InterPro" id="IPR036390">
    <property type="entry name" value="WH_DNA-bd_sf"/>
</dbReference>
<keyword evidence="6" id="KW-1185">Reference proteome</keyword>
<dbReference type="InterPro" id="IPR019888">
    <property type="entry name" value="Tscrpt_reg_AsnC-like"/>
</dbReference>
<keyword evidence="2" id="KW-0238">DNA-binding</keyword>
<organism evidence="5 6">
    <name type="scientific">Streptomyces cheonanensis</name>
    <dbReference type="NCBI Taxonomy" id="312720"/>
    <lineage>
        <taxon>Bacteria</taxon>
        <taxon>Bacillati</taxon>
        <taxon>Actinomycetota</taxon>
        <taxon>Actinomycetes</taxon>
        <taxon>Kitasatosporales</taxon>
        <taxon>Streptomycetaceae</taxon>
        <taxon>Streptomyces</taxon>
    </lineage>
</organism>
<dbReference type="Gene3D" id="1.10.10.10">
    <property type="entry name" value="Winged helix-like DNA-binding domain superfamily/Winged helix DNA-binding domain"/>
    <property type="match status" value="1"/>
</dbReference>
<dbReference type="PANTHER" id="PTHR30154">
    <property type="entry name" value="LEUCINE-RESPONSIVE REGULATORY PROTEIN"/>
    <property type="match status" value="1"/>
</dbReference>
<evidence type="ECO:0000313" key="6">
    <source>
        <dbReference type="Proteomes" id="UP001403094"/>
    </source>
</evidence>
<sequence>MAMDAIDRAIIAELERDGRLTNVQLAQRIGLTTGPCLRRVQRLEAEGVIRGYRAVLDPGALGRAFEVLVDLTLEAQDAETVERFEQALVRADEVVELRRLFGSPDYFVRVAVADLAAYESFLSLRVMTIPGVRNVTSHFTMKTVKPAL</sequence>
<accession>A0ABN2UUU0</accession>
<dbReference type="PROSITE" id="PS00519">
    <property type="entry name" value="HTH_ASNC_1"/>
    <property type="match status" value="1"/>
</dbReference>
<dbReference type="PRINTS" id="PR00033">
    <property type="entry name" value="HTHASNC"/>
</dbReference>
<dbReference type="CDD" id="cd00090">
    <property type="entry name" value="HTH_ARSR"/>
    <property type="match status" value="1"/>
</dbReference>
<dbReference type="Pfam" id="PF13412">
    <property type="entry name" value="HTH_24"/>
    <property type="match status" value="1"/>
</dbReference>
<dbReference type="EMBL" id="BAAANQ010000001">
    <property type="protein sequence ID" value="GAA2042197.1"/>
    <property type="molecule type" value="Genomic_DNA"/>
</dbReference>
<dbReference type="InterPro" id="IPR000485">
    <property type="entry name" value="AsnC-type_HTH_dom"/>
</dbReference>
<dbReference type="InterPro" id="IPR011008">
    <property type="entry name" value="Dimeric_a/b-barrel"/>
</dbReference>
<keyword evidence="1" id="KW-0805">Transcription regulation</keyword>
<evidence type="ECO:0000256" key="1">
    <source>
        <dbReference type="ARBA" id="ARBA00023015"/>
    </source>
</evidence>
<evidence type="ECO:0000259" key="4">
    <source>
        <dbReference type="PROSITE" id="PS50956"/>
    </source>
</evidence>
<dbReference type="Proteomes" id="UP001403094">
    <property type="component" value="Unassembled WGS sequence"/>
</dbReference>
<reference evidence="5 6" key="1">
    <citation type="journal article" date="2019" name="Int. J. Syst. Evol. Microbiol.">
        <title>The Global Catalogue of Microorganisms (GCM) 10K type strain sequencing project: providing services to taxonomists for standard genome sequencing and annotation.</title>
        <authorList>
            <consortium name="The Broad Institute Genomics Platform"/>
            <consortium name="The Broad Institute Genome Sequencing Center for Infectious Disease"/>
            <person name="Wu L."/>
            <person name="Ma J."/>
        </authorList>
    </citation>
    <scope>NUCLEOTIDE SEQUENCE [LARGE SCALE GENOMIC DNA]</scope>
    <source>
        <strain evidence="5 6">JCM 14549</strain>
    </source>
</reference>
<dbReference type="PANTHER" id="PTHR30154:SF34">
    <property type="entry name" value="TRANSCRIPTIONAL REGULATOR AZLB"/>
    <property type="match status" value="1"/>
</dbReference>
<gene>
    <name evidence="5" type="ORF">GCM10009757_05380</name>
</gene>
<dbReference type="Gene3D" id="3.30.70.920">
    <property type="match status" value="1"/>
</dbReference>
<evidence type="ECO:0000256" key="3">
    <source>
        <dbReference type="ARBA" id="ARBA00023163"/>
    </source>
</evidence>